<reference evidence="1" key="1">
    <citation type="submission" date="2018-01" db="EMBL/GenBank/DDBJ databases">
        <title>An insight into the sialome of Amazonian anophelines.</title>
        <authorList>
            <person name="Ribeiro J.M."/>
            <person name="Scarpassa V."/>
            <person name="Calvo E."/>
        </authorList>
    </citation>
    <scope>NUCLEOTIDE SEQUENCE</scope>
    <source>
        <tissue evidence="1">Salivary glands</tissue>
    </source>
</reference>
<dbReference type="AlphaFoldDB" id="A0A2M4C8K5"/>
<accession>A0A2M4C8K5</accession>
<evidence type="ECO:0000313" key="1">
    <source>
        <dbReference type="EMBL" id="MBW61471.1"/>
    </source>
</evidence>
<protein>
    <submittedName>
        <fullName evidence="1">Putative secreted protein</fullName>
    </submittedName>
</protein>
<name>A0A2M4C8K5_9DIPT</name>
<proteinExistence type="predicted"/>
<organism evidence="1">
    <name type="scientific">Anopheles marajoara</name>
    <dbReference type="NCBI Taxonomy" id="58244"/>
    <lineage>
        <taxon>Eukaryota</taxon>
        <taxon>Metazoa</taxon>
        <taxon>Ecdysozoa</taxon>
        <taxon>Arthropoda</taxon>
        <taxon>Hexapoda</taxon>
        <taxon>Insecta</taxon>
        <taxon>Pterygota</taxon>
        <taxon>Neoptera</taxon>
        <taxon>Endopterygota</taxon>
        <taxon>Diptera</taxon>
        <taxon>Nematocera</taxon>
        <taxon>Culicoidea</taxon>
        <taxon>Culicidae</taxon>
        <taxon>Anophelinae</taxon>
        <taxon>Anopheles</taxon>
    </lineage>
</organism>
<dbReference type="EMBL" id="GGFJ01012330">
    <property type="protein sequence ID" value="MBW61471.1"/>
    <property type="molecule type" value="Transcribed_RNA"/>
</dbReference>
<sequence length="108" mass="13011">MGIVFPSLCNRCLIRQHCLFMILFFIEAVCTFHLRLDTSHLFCRRLNCKVFITHRVTTCPYECRDPTAVTIKCSGPYRCHHNKINRNRNLRYWTQFLVHHLTLFHRCL</sequence>